<dbReference type="InterPro" id="IPR052996">
    <property type="entry name" value="Carb_Metab_Mutarotase"/>
</dbReference>
<dbReference type="PANTHER" id="PTHR43239">
    <property type="entry name" value="UPF0734 PROTEIN DDB_G0273871/DDB_G0273177"/>
    <property type="match status" value="1"/>
</dbReference>
<dbReference type="GO" id="GO:0016857">
    <property type="term" value="F:racemase and epimerase activity, acting on carbohydrates and derivatives"/>
    <property type="evidence" value="ECO:0007669"/>
    <property type="project" value="InterPro"/>
</dbReference>
<dbReference type="AlphaFoldDB" id="A0A2W5NVU0"/>
<dbReference type="SUPFAM" id="SSF54909">
    <property type="entry name" value="Dimeric alpha+beta barrel"/>
    <property type="match status" value="1"/>
</dbReference>
<dbReference type="Gene3D" id="3.30.70.100">
    <property type="match status" value="1"/>
</dbReference>
<dbReference type="InterPro" id="IPR008000">
    <property type="entry name" value="Rham/fucose_mutarotase"/>
</dbReference>
<dbReference type="PANTHER" id="PTHR43239:SF1">
    <property type="entry name" value="UPF0734 PROTEIN DDB_G0273871_DDB_G0273177"/>
    <property type="match status" value="1"/>
</dbReference>
<dbReference type="InterPro" id="IPR011008">
    <property type="entry name" value="Dimeric_a/b-barrel"/>
</dbReference>
<dbReference type="EMBL" id="QFPX01000003">
    <property type="protein sequence ID" value="PZQ56458.1"/>
    <property type="molecule type" value="Genomic_DNA"/>
</dbReference>
<dbReference type="Pfam" id="PF05336">
    <property type="entry name" value="rhaM"/>
    <property type="match status" value="1"/>
</dbReference>
<organism evidence="1 2">
    <name type="scientific">Novosphingobium pentaromativorans</name>
    <dbReference type="NCBI Taxonomy" id="205844"/>
    <lineage>
        <taxon>Bacteria</taxon>
        <taxon>Pseudomonadati</taxon>
        <taxon>Pseudomonadota</taxon>
        <taxon>Alphaproteobacteria</taxon>
        <taxon>Sphingomonadales</taxon>
        <taxon>Sphingomonadaceae</taxon>
        <taxon>Novosphingobium</taxon>
    </lineage>
</organism>
<comment type="caution">
    <text evidence="1">The sequence shown here is derived from an EMBL/GenBank/DDBJ whole genome shotgun (WGS) entry which is preliminary data.</text>
</comment>
<dbReference type="Proteomes" id="UP000249082">
    <property type="component" value="Unassembled WGS sequence"/>
</dbReference>
<sequence length="118" mass="12613">MREVLLIDLEDEAEAIARYEAWHAAGAVPGAVVGSICAAGISDMEIYRSGNRLVMVMETDPGFDPAAKAAADAADPAVQEWETLMDSVQRPLSWGSAESKWTAATRIFSLQQQTSGKG</sequence>
<name>A0A2W5NVU0_9SPHN</name>
<evidence type="ECO:0000313" key="1">
    <source>
        <dbReference type="EMBL" id="PZQ56458.1"/>
    </source>
</evidence>
<evidence type="ECO:0000313" key="2">
    <source>
        <dbReference type="Proteomes" id="UP000249082"/>
    </source>
</evidence>
<proteinExistence type="predicted"/>
<reference evidence="1 2" key="1">
    <citation type="submission" date="2017-08" db="EMBL/GenBank/DDBJ databases">
        <title>Infants hospitalized years apart are colonized by the same room-sourced microbial strains.</title>
        <authorList>
            <person name="Brooks B."/>
            <person name="Olm M.R."/>
            <person name="Firek B.A."/>
            <person name="Baker R."/>
            <person name="Thomas B.C."/>
            <person name="Morowitz M.J."/>
            <person name="Banfield J.F."/>
        </authorList>
    </citation>
    <scope>NUCLEOTIDE SEQUENCE [LARGE SCALE GENOMIC DNA]</scope>
    <source>
        <strain evidence="1">S2_005_002_R2_33</strain>
    </source>
</reference>
<accession>A0A2W5NVU0</accession>
<protein>
    <submittedName>
        <fullName evidence="1">L-rhamnose mutarotase</fullName>
    </submittedName>
</protein>
<gene>
    <name evidence="1" type="ORF">DI555_03605</name>
</gene>